<evidence type="ECO:0000313" key="2">
    <source>
        <dbReference type="EMBL" id="KAF6747926.1"/>
    </source>
</evidence>
<feature type="non-terminal residue" evidence="2">
    <location>
        <position position="1"/>
    </location>
</feature>
<evidence type="ECO:0000313" key="3">
    <source>
        <dbReference type="Proteomes" id="UP000521943"/>
    </source>
</evidence>
<protein>
    <submittedName>
        <fullName evidence="2">Uncharacterized protein</fullName>
    </submittedName>
</protein>
<dbReference type="AlphaFoldDB" id="A0A8H6HK66"/>
<dbReference type="Proteomes" id="UP000521943">
    <property type="component" value="Unassembled WGS sequence"/>
</dbReference>
<keyword evidence="3" id="KW-1185">Reference proteome</keyword>
<comment type="caution">
    <text evidence="2">The sequence shown here is derived from an EMBL/GenBank/DDBJ whole genome shotgun (WGS) entry which is preliminary data.</text>
</comment>
<sequence length="104" mass="11755">IKTAQVAADKEKAAKNQAKEAVREQNQKDKEEALTKTGESLVLEDAEIRLPKKDELVRQLDYHRNAESALEIPDGARIPCKLNIRTNAMHIEYLLAAATRYKAR</sequence>
<feature type="compositionally biased region" description="Basic and acidic residues" evidence="1">
    <location>
        <begin position="8"/>
        <end position="34"/>
    </location>
</feature>
<feature type="region of interest" description="Disordered" evidence="1">
    <location>
        <begin position="1"/>
        <end position="36"/>
    </location>
</feature>
<feature type="non-terminal residue" evidence="2">
    <location>
        <position position="104"/>
    </location>
</feature>
<evidence type="ECO:0000256" key="1">
    <source>
        <dbReference type="SAM" id="MobiDB-lite"/>
    </source>
</evidence>
<accession>A0A8H6HK66</accession>
<reference evidence="2 3" key="1">
    <citation type="submission" date="2020-07" db="EMBL/GenBank/DDBJ databases">
        <title>Comparative genomics of pyrophilous fungi reveals a link between fire events and developmental genes.</title>
        <authorList>
            <consortium name="DOE Joint Genome Institute"/>
            <person name="Steindorff A.S."/>
            <person name="Carver A."/>
            <person name="Calhoun S."/>
            <person name="Stillman K."/>
            <person name="Liu H."/>
            <person name="Lipzen A."/>
            <person name="Pangilinan J."/>
            <person name="Labutti K."/>
            <person name="Bruns T.D."/>
            <person name="Grigoriev I.V."/>
        </authorList>
    </citation>
    <scope>NUCLEOTIDE SEQUENCE [LARGE SCALE GENOMIC DNA]</scope>
    <source>
        <strain evidence="2 3">CBS 144469</strain>
    </source>
</reference>
<organism evidence="2 3">
    <name type="scientific">Ephemerocybe angulata</name>
    <dbReference type="NCBI Taxonomy" id="980116"/>
    <lineage>
        <taxon>Eukaryota</taxon>
        <taxon>Fungi</taxon>
        <taxon>Dikarya</taxon>
        <taxon>Basidiomycota</taxon>
        <taxon>Agaricomycotina</taxon>
        <taxon>Agaricomycetes</taxon>
        <taxon>Agaricomycetidae</taxon>
        <taxon>Agaricales</taxon>
        <taxon>Agaricineae</taxon>
        <taxon>Psathyrellaceae</taxon>
        <taxon>Ephemerocybe</taxon>
    </lineage>
</organism>
<proteinExistence type="predicted"/>
<dbReference type="EMBL" id="JACGCI010000076">
    <property type="protein sequence ID" value="KAF6747926.1"/>
    <property type="molecule type" value="Genomic_DNA"/>
</dbReference>
<name>A0A8H6HK66_9AGAR</name>
<gene>
    <name evidence="2" type="ORF">DFP72DRAFT_766798</name>
</gene>